<gene>
    <name evidence="2" type="ORF">TCNE_LOCUS17829</name>
</gene>
<sequence length="1252" mass="140147">MYEVEEDLIPCEQLSRDEELVESTASSPPVKEYEYRYEKEEISPSREQKEPFVEEAPVSVTAPDAEKLAEETGEAQFDERRGDERKEERATELEEAEIERVIEHKVHYESKEDGLPIEEEEGSVAMFSKRREDRRDTDVVMEELMGDKEFREGVPIAEQGKGYEYGAGIIEQLAPSTEETSSFSTEEESERIPEEKRNVTRPEEGRVDYECRHEITKEYLPVNERETIAVPAEQRMDMDEVEHITPNEHFIRDEEFEQHRRSSTDKGRDVASPHAVLASQEIRGRGIDEEALSNVHKVGIHHIESPSETVAAESESTRPSAGQSESERSSGRDDTLKIASGDMHLCDATTDKIVEDFSEQIVNDVLEAVGRSVTEGCKSSLRRSISSDNQSAFFDEDVGPLPKSSSQGIEREHEVDYESDLKEKLDALANESKSIQLEEFHIADAVRHDFIEEESDEETINELEINEEVAEMVDDVLKNVTEALSHSDSTYKTATSRDGYETCVTSQEDTFETAPGWQSQESEYTTATSGGESCLSEASEERRGSATPIAMLSPVQSDRHFTAAQDHEQELSAIRNFSVYFDSKRTTPEVPEIELPLVEDDEELDEERLATSASGVLLLPEADPGRPVSPTPPRIIEEEDQGIFIVTSADSSVQQVQAAPISSKALKVESIRTSGRFDEESMRGSTVSITETCTTEDVKPHITEAQHPLGSELFRPSGETIHEKAMDVEQEYARQYSDISSESRAETVVDKTAVKNETTSSSDVSSGSAANVRSDSSDSLDKISLRSGSSGKRYSTSRRSSNGSRKSSHEEPQTFVERLTPELKMTWCEADQRTGGDQSPKQETPLSSPEEEFRGYSPEEPIRPSEVELETVEEEPEDADSLNGQSVSSNGQTTDSAILGKYKHVSSDNVSETSLQEFERIERDVLNKGESSLSGSELELYAATKLKTSADGSTSSLAEFERLEQEVGEGSPQEEVMMLSDIREESEVEDMSVRDDDEEEPDSISDIKSVPVGEEIQAPTPIASPTDSIEKDFEHVIPELLQTSTDSLEPEVFLITDRKDEKEGFEEYEIIDKTDESLRDSLENIPHDRDSLLEGASSQEMASQDTRAMLSGDTVGTYQEYQEDERDSLAGDMDTMLGDYPTTLTTFETTQVNEDGSVETISRRVLTRVKDPVISHVQFTGTESEQRLRELAREEEYETVDSEGNVTRTILHRRRPSLSKGRAFKIIFRILLQVHKIYPPLVDMSCAEHRSC</sequence>
<dbReference type="AlphaFoldDB" id="A0A183VAQ9"/>
<feature type="region of interest" description="Disordered" evidence="1">
    <location>
        <begin position="700"/>
        <end position="899"/>
    </location>
</feature>
<feature type="compositionally biased region" description="Basic and acidic residues" evidence="1">
    <location>
        <begin position="325"/>
        <end position="336"/>
    </location>
</feature>
<dbReference type="WBParaSite" id="TCNE_0001783001-mRNA-1">
    <property type="protein sequence ID" value="TCNE_0001783001-mRNA-1"/>
    <property type="gene ID" value="TCNE_0001783001"/>
</dbReference>
<feature type="compositionally biased region" description="Acidic residues" evidence="1">
    <location>
        <begin position="984"/>
        <end position="1003"/>
    </location>
</feature>
<feature type="compositionally biased region" description="Acidic residues" evidence="1">
    <location>
        <begin position="867"/>
        <end position="880"/>
    </location>
</feature>
<feature type="region of interest" description="Disordered" evidence="1">
    <location>
        <begin position="298"/>
        <end position="339"/>
    </location>
</feature>
<feature type="compositionally biased region" description="Low complexity" evidence="1">
    <location>
        <begin position="793"/>
        <end position="805"/>
    </location>
</feature>
<feature type="compositionally biased region" description="Basic and acidic residues" evidence="1">
    <location>
        <begin position="741"/>
        <end position="754"/>
    </location>
</feature>
<evidence type="ECO:0000313" key="2">
    <source>
        <dbReference type="EMBL" id="VDM49150.1"/>
    </source>
</evidence>
<feature type="compositionally biased region" description="Polar residues" evidence="1">
    <location>
        <begin position="516"/>
        <end position="531"/>
    </location>
</feature>
<evidence type="ECO:0000313" key="4">
    <source>
        <dbReference type="WBParaSite" id="TCNE_0001783001-mRNA-1"/>
    </source>
</evidence>
<evidence type="ECO:0000313" key="3">
    <source>
        <dbReference type="Proteomes" id="UP000050794"/>
    </source>
</evidence>
<proteinExistence type="predicted"/>
<feature type="region of interest" description="Disordered" evidence="1">
    <location>
        <begin position="511"/>
        <end position="545"/>
    </location>
</feature>
<reference evidence="4" key="1">
    <citation type="submission" date="2016-06" db="UniProtKB">
        <authorList>
            <consortium name="WormBaseParasite"/>
        </authorList>
    </citation>
    <scope>IDENTIFICATION</scope>
</reference>
<keyword evidence="3" id="KW-1185">Reference proteome</keyword>
<feature type="compositionally biased region" description="Basic and acidic residues" evidence="1">
    <location>
        <begin position="246"/>
        <end position="271"/>
    </location>
</feature>
<feature type="compositionally biased region" description="Basic and acidic residues" evidence="1">
    <location>
        <begin position="77"/>
        <end position="96"/>
    </location>
</feature>
<accession>A0A183VAQ9</accession>
<dbReference type="Proteomes" id="UP000050794">
    <property type="component" value="Unassembled WGS sequence"/>
</dbReference>
<feature type="compositionally biased region" description="Basic and acidic residues" evidence="1">
    <location>
        <begin position="190"/>
        <end position="204"/>
    </location>
</feature>
<feature type="region of interest" description="Disordered" evidence="1">
    <location>
        <begin position="246"/>
        <end position="283"/>
    </location>
</feature>
<feature type="region of interest" description="Disordered" evidence="1">
    <location>
        <begin position="112"/>
        <end position="134"/>
    </location>
</feature>
<evidence type="ECO:0000256" key="1">
    <source>
        <dbReference type="SAM" id="MobiDB-lite"/>
    </source>
</evidence>
<protein>
    <submittedName>
        <fullName evidence="4">Ankyrin-2</fullName>
    </submittedName>
</protein>
<feature type="compositionally biased region" description="Polar residues" evidence="1">
    <location>
        <begin position="882"/>
        <end position="896"/>
    </location>
</feature>
<feature type="region of interest" description="Disordered" evidence="1">
    <location>
        <begin position="17"/>
        <end position="96"/>
    </location>
</feature>
<reference evidence="2 3" key="2">
    <citation type="submission" date="2018-11" db="EMBL/GenBank/DDBJ databases">
        <authorList>
            <consortium name="Pathogen Informatics"/>
        </authorList>
    </citation>
    <scope>NUCLEOTIDE SEQUENCE [LARGE SCALE GENOMIC DNA]</scope>
</reference>
<organism evidence="3 4">
    <name type="scientific">Toxocara canis</name>
    <name type="common">Canine roundworm</name>
    <dbReference type="NCBI Taxonomy" id="6265"/>
    <lineage>
        <taxon>Eukaryota</taxon>
        <taxon>Metazoa</taxon>
        <taxon>Ecdysozoa</taxon>
        <taxon>Nematoda</taxon>
        <taxon>Chromadorea</taxon>
        <taxon>Rhabditida</taxon>
        <taxon>Spirurina</taxon>
        <taxon>Ascaridomorpha</taxon>
        <taxon>Ascaridoidea</taxon>
        <taxon>Toxocaridae</taxon>
        <taxon>Toxocara</taxon>
    </lineage>
</organism>
<feature type="region of interest" description="Disordered" evidence="1">
    <location>
        <begin position="393"/>
        <end position="414"/>
    </location>
</feature>
<feature type="region of interest" description="Disordered" evidence="1">
    <location>
        <begin position="174"/>
        <end position="204"/>
    </location>
</feature>
<feature type="compositionally biased region" description="Polar residues" evidence="1">
    <location>
        <begin position="835"/>
        <end position="847"/>
    </location>
</feature>
<dbReference type="EMBL" id="UYWY01024837">
    <property type="protein sequence ID" value="VDM49150.1"/>
    <property type="molecule type" value="Genomic_DNA"/>
</dbReference>
<feature type="region of interest" description="Disordered" evidence="1">
    <location>
        <begin position="983"/>
        <end position="1028"/>
    </location>
</feature>
<name>A0A183VAQ9_TOXCA</name>
<feature type="compositionally biased region" description="Basic and acidic residues" evidence="1">
    <location>
        <begin position="775"/>
        <end position="784"/>
    </location>
</feature>
<feature type="compositionally biased region" description="Basic and acidic residues" evidence="1">
    <location>
        <begin position="31"/>
        <end position="52"/>
    </location>
</feature>